<protein>
    <submittedName>
        <fullName evidence="2">Uncharacterized protein</fullName>
    </submittedName>
</protein>
<organism evidence="2 3">
    <name type="scientific">Micromonospora endophytica</name>
    <dbReference type="NCBI Taxonomy" id="515350"/>
    <lineage>
        <taxon>Bacteria</taxon>
        <taxon>Bacillati</taxon>
        <taxon>Actinomycetota</taxon>
        <taxon>Actinomycetes</taxon>
        <taxon>Micromonosporales</taxon>
        <taxon>Micromonosporaceae</taxon>
        <taxon>Micromonospora</taxon>
    </lineage>
</organism>
<proteinExistence type="predicted"/>
<keyword evidence="3" id="KW-1185">Reference proteome</keyword>
<dbReference type="AlphaFoldDB" id="A0A2W2DZZ8"/>
<sequence>MLVEEIYVKWLLATEYTLSFRGTRERIAGWWPSEGRAWQLFGEVITEHVNSGKLVMCTNTDPADNPEHHLTLGHSRHSESSPFLWGRPPLVLRYVTTPAGSIAWRQTLADRQEAADRKATQDAEEQQRRQAHQSLIAERVHAAVMGGAATERDMVGATGYSRDEVRNAIHALVACGRLTYGGRTGWGRHHSWQAAVQRVSDGAPETSAADQ</sequence>
<comment type="caution">
    <text evidence="2">The sequence shown here is derived from an EMBL/GenBank/DDBJ whole genome shotgun (WGS) entry which is preliminary data.</text>
</comment>
<feature type="compositionally biased region" description="Basic and acidic residues" evidence="1">
    <location>
        <begin position="113"/>
        <end position="128"/>
    </location>
</feature>
<evidence type="ECO:0000313" key="3">
    <source>
        <dbReference type="Proteomes" id="UP000248627"/>
    </source>
</evidence>
<accession>A0A2W2DZZ8</accession>
<feature type="region of interest" description="Disordered" evidence="1">
    <location>
        <begin position="113"/>
        <end position="132"/>
    </location>
</feature>
<dbReference type="EMBL" id="POTX01000042">
    <property type="protein sequence ID" value="PZF98343.1"/>
    <property type="molecule type" value="Genomic_DNA"/>
</dbReference>
<reference evidence="2 3" key="1">
    <citation type="submission" date="2018-01" db="EMBL/GenBank/DDBJ databases">
        <title>Draft genome sequence of Jishengella endophytica.</title>
        <authorList>
            <person name="Sahin N."/>
            <person name="Ay H."/>
            <person name="Saygin H."/>
        </authorList>
    </citation>
    <scope>NUCLEOTIDE SEQUENCE [LARGE SCALE GENOMIC DNA]</scope>
    <source>
        <strain evidence="2 3">DSM 45430</strain>
    </source>
</reference>
<gene>
    <name evidence="2" type="ORF">C1I93_09245</name>
</gene>
<evidence type="ECO:0000313" key="2">
    <source>
        <dbReference type="EMBL" id="PZF98343.1"/>
    </source>
</evidence>
<name>A0A2W2DZZ8_9ACTN</name>
<evidence type="ECO:0000256" key="1">
    <source>
        <dbReference type="SAM" id="MobiDB-lite"/>
    </source>
</evidence>
<dbReference type="Proteomes" id="UP000248627">
    <property type="component" value="Unassembled WGS sequence"/>
</dbReference>